<protein>
    <recommendedName>
        <fullName evidence="5">Oxygen sensor histidine kinase NreB</fullName>
        <ecNumber evidence="4">2.7.13.3</ecNumber>
    </recommendedName>
    <alternativeName>
        <fullName evidence="18">Nitrogen regulation protein B</fullName>
    </alternativeName>
</protein>
<comment type="catalytic activity">
    <reaction evidence="1">
        <text>ATP + protein L-histidine = ADP + protein N-phospho-L-histidine.</text>
        <dbReference type="EC" id="2.7.13.3"/>
    </reaction>
</comment>
<feature type="transmembrane region" description="Helical" evidence="19">
    <location>
        <begin position="20"/>
        <end position="43"/>
    </location>
</feature>
<dbReference type="EC" id="2.7.13.3" evidence="4"/>
<keyword evidence="19" id="KW-0812">Transmembrane</keyword>
<evidence type="ECO:0000256" key="7">
    <source>
        <dbReference type="ARBA" id="ARBA00022490"/>
    </source>
</evidence>
<evidence type="ECO:0000256" key="2">
    <source>
        <dbReference type="ARBA" id="ARBA00001966"/>
    </source>
</evidence>
<dbReference type="InterPro" id="IPR004358">
    <property type="entry name" value="Sig_transdc_His_kin-like_C"/>
</dbReference>
<evidence type="ECO:0000259" key="20">
    <source>
        <dbReference type="PROSITE" id="PS50109"/>
    </source>
</evidence>
<dbReference type="GO" id="GO:0046983">
    <property type="term" value="F:protein dimerization activity"/>
    <property type="evidence" value="ECO:0007669"/>
    <property type="project" value="InterPro"/>
</dbReference>
<keyword evidence="15" id="KW-0902">Two-component regulatory system</keyword>
<keyword evidence="9" id="KW-0808">Transferase</keyword>
<comment type="function">
    <text evidence="17">Member of the two-component regulatory system NreB/NreC involved in the control of dissimilatory nitrate/nitrite reduction in response to oxygen. NreB functions as a direct oxygen sensor histidine kinase which is autophosphorylated, in the absence of oxygen, probably at the conserved histidine residue, and transfers its phosphate group probably to a conserved aspartate residue of NreC. NreB/NreC activates the expression of the nitrate (narGHJI) and nitrite (nir) reductase operons, as well as the putative nitrate transporter gene narT.</text>
</comment>
<dbReference type="PRINTS" id="PR00344">
    <property type="entry name" value="BCTRLSENSOR"/>
</dbReference>
<organism evidence="21 22">
    <name type="scientific">Pedobacter chinensis</name>
    <dbReference type="NCBI Taxonomy" id="2282421"/>
    <lineage>
        <taxon>Bacteria</taxon>
        <taxon>Pseudomonadati</taxon>
        <taxon>Bacteroidota</taxon>
        <taxon>Sphingobacteriia</taxon>
        <taxon>Sphingobacteriales</taxon>
        <taxon>Sphingobacteriaceae</taxon>
        <taxon>Pedobacter</taxon>
    </lineage>
</organism>
<keyword evidence="12" id="KW-0418">Kinase</keyword>
<evidence type="ECO:0000256" key="11">
    <source>
        <dbReference type="ARBA" id="ARBA00022741"/>
    </source>
</evidence>
<evidence type="ECO:0000256" key="13">
    <source>
        <dbReference type="ARBA" id="ARBA00022840"/>
    </source>
</evidence>
<dbReference type="GO" id="GO:0051539">
    <property type="term" value="F:4 iron, 4 sulfur cluster binding"/>
    <property type="evidence" value="ECO:0007669"/>
    <property type="project" value="UniProtKB-KW"/>
</dbReference>
<accession>A0A369PY34</accession>
<dbReference type="GO" id="GO:0016020">
    <property type="term" value="C:membrane"/>
    <property type="evidence" value="ECO:0007669"/>
    <property type="project" value="InterPro"/>
</dbReference>
<name>A0A369PY34_9SPHI</name>
<evidence type="ECO:0000313" key="21">
    <source>
        <dbReference type="EMBL" id="RDC57182.1"/>
    </source>
</evidence>
<dbReference type="PANTHER" id="PTHR24421">
    <property type="entry name" value="NITRATE/NITRITE SENSOR PROTEIN NARX-RELATED"/>
    <property type="match status" value="1"/>
</dbReference>
<comment type="cofactor">
    <cofactor evidence="2">
        <name>[4Fe-4S] cluster</name>
        <dbReference type="ChEBI" id="CHEBI:49883"/>
    </cofactor>
</comment>
<keyword evidence="22" id="KW-1185">Reference proteome</keyword>
<keyword evidence="7" id="KW-0963">Cytoplasm</keyword>
<evidence type="ECO:0000256" key="5">
    <source>
        <dbReference type="ARBA" id="ARBA00017322"/>
    </source>
</evidence>
<reference evidence="21 22" key="1">
    <citation type="submission" date="2018-07" db="EMBL/GenBank/DDBJ databases">
        <title>Pedobacter sp. nov., isolated from soil.</title>
        <authorList>
            <person name="Zhou L.Y."/>
            <person name="Du Z.J."/>
        </authorList>
    </citation>
    <scope>NUCLEOTIDE SEQUENCE [LARGE SCALE GENOMIC DNA]</scope>
    <source>
        <strain evidence="21 22">JDX94</strain>
    </source>
</reference>
<dbReference type="GO" id="GO:0000155">
    <property type="term" value="F:phosphorelay sensor kinase activity"/>
    <property type="evidence" value="ECO:0007669"/>
    <property type="project" value="InterPro"/>
</dbReference>
<dbReference type="InterPro" id="IPR011712">
    <property type="entry name" value="Sig_transdc_His_kin_sub3_dim/P"/>
</dbReference>
<dbReference type="EMBL" id="QPKV01000003">
    <property type="protein sequence ID" value="RDC57182.1"/>
    <property type="molecule type" value="Genomic_DNA"/>
</dbReference>
<keyword evidence="13" id="KW-0067">ATP-binding</keyword>
<dbReference type="InterPro" id="IPR036890">
    <property type="entry name" value="HATPase_C_sf"/>
</dbReference>
<dbReference type="InterPro" id="IPR005467">
    <property type="entry name" value="His_kinase_dom"/>
</dbReference>
<gene>
    <name evidence="21" type="ORF">DU508_08315</name>
</gene>
<dbReference type="Gene3D" id="1.20.5.1930">
    <property type="match status" value="1"/>
</dbReference>
<dbReference type="Gene3D" id="3.30.565.10">
    <property type="entry name" value="Histidine kinase-like ATPase, C-terminal domain"/>
    <property type="match status" value="1"/>
</dbReference>
<evidence type="ECO:0000313" key="22">
    <source>
        <dbReference type="Proteomes" id="UP000253961"/>
    </source>
</evidence>
<comment type="caution">
    <text evidence="21">The sequence shown here is derived from an EMBL/GenBank/DDBJ whole genome shotgun (WGS) entry which is preliminary data.</text>
</comment>
<dbReference type="PROSITE" id="PS50109">
    <property type="entry name" value="HIS_KIN"/>
    <property type="match status" value="1"/>
</dbReference>
<dbReference type="Pfam" id="PF07730">
    <property type="entry name" value="HisKA_3"/>
    <property type="match status" value="1"/>
</dbReference>
<evidence type="ECO:0000256" key="17">
    <source>
        <dbReference type="ARBA" id="ARBA00024827"/>
    </source>
</evidence>
<dbReference type="Proteomes" id="UP000253961">
    <property type="component" value="Unassembled WGS sequence"/>
</dbReference>
<evidence type="ECO:0000256" key="1">
    <source>
        <dbReference type="ARBA" id="ARBA00000085"/>
    </source>
</evidence>
<keyword evidence="19" id="KW-1133">Transmembrane helix</keyword>
<evidence type="ECO:0000256" key="14">
    <source>
        <dbReference type="ARBA" id="ARBA00023004"/>
    </source>
</evidence>
<feature type="domain" description="Histidine kinase" evidence="20">
    <location>
        <begin position="82"/>
        <end position="276"/>
    </location>
</feature>
<evidence type="ECO:0000256" key="9">
    <source>
        <dbReference type="ARBA" id="ARBA00022679"/>
    </source>
</evidence>
<keyword evidence="14" id="KW-0408">Iron</keyword>
<dbReference type="InterPro" id="IPR050482">
    <property type="entry name" value="Sensor_HK_TwoCompSys"/>
</dbReference>
<evidence type="ECO:0000256" key="3">
    <source>
        <dbReference type="ARBA" id="ARBA00004496"/>
    </source>
</evidence>
<sequence>MLYTLRPLDILLYMQSETTKIAILIAVATLIFLLMPIFLMMYIRSYNRHKKNHILEKENMRREFESEMLQTRIEVQEKTMQTIATELHDNVGQLLSLTTLTLNSVNLNNSEKAAQKIENSLSLVNKSIKELRELAKLLHGEQIVETGIGNAIQQEINWLEKTGTFELSVSNQLFDLKETSPDKDLIILRLLQEIINNIIKHANATIISLNFYHDNHILHLSVKENGVGFNYERIKAKKSGMGLNSISKRIEMINGKLILNSAPNNGTNILIEIPYP</sequence>
<keyword evidence="10" id="KW-0479">Metal-binding</keyword>
<evidence type="ECO:0000256" key="10">
    <source>
        <dbReference type="ARBA" id="ARBA00022723"/>
    </source>
</evidence>
<evidence type="ECO:0000256" key="15">
    <source>
        <dbReference type="ARBA" id="ARBA00023012"/>
    </source>
</evidence>
<dbReference type="GO" id="GO:0046872">
    <property type="term" value="F:metal ion binding"/>
    <property type="evidence" value="ECO:0007669"/>
    <property type="project" value="UniProtKB-KW"/>
</dbReference>
<evidence type="ECO:0000256" key="19">
    <source>
        <dbReference type="SAM" id="Phobius"/>
    </source>
</evidence>
<evidence type="ECO:0000256" key="6">
    <source>
        <dbReference type="ARBA" id="ARBA00022485"/>
    </source>
</evidence>
<evidence type="ECO:0000256" key="8">
    <source>
        <dbReference type="ARBA" id="ARBA00022553"/>
    </source>
</evidence>
<dbReference type="Pfam" id="PF02518">
    <property type="entry name" value="HATPase_c"/>
    <property type="match status" value="1"/>
</dbReference>
<dbReference type="PANTHER" id="PTHR24421:SF10">
    <property type="entry name" value="NITRATE_NITRITE SENSOR PROTEIN NARQ"/>
    <property type="match status" value="1"/>
</dbReference>
<keyword evidence="11" id="KW-0547">Nucleotide-binding</keyword>
<keyword evidence="8" id="KW-0597">Phosphoprotein</keyword>
<dbReference type="SUPFAM" id="SSF55874">
    <property type="entry name" value="ATPase domain of HSP90 chaperone/DNA topoisomerase II/histidine kinase"/>
    <property type="match status" value="1"/>
</dbReference>
<dbReference type="CDD" id="cd16917">
    <property type="entry name" value="HATPase_UhpB-NarQ-NarX-like"/>
    <property type="match status" value="1"/>
</dbReference>
<evidence type="ECO:0000256" key="12">
    <source>
        <dbReference type="ARBA" id="ARBA00022777"/>
    </source>
</evidence>
<comment type="subcellular location">
    <subcellularLocation>
        <location evidence="3">Cytoplasm</location>
    </subcellularLocation>
</comment>
<dbReference type="AlphaFoldDB" id="A0A369PY34"/>
<evidence type="ECO:0000256" key="18">
    <source>
        <dbReference type="ARBA" id="ARBA00030800"/>
    </source>
</evidence>
<proteinExistence type="predicted"/>
<keyword evidence="16" id="KW-0411">Iron-sulfur</keyword>
<keyword evidence="19" id="KW-0472">Membrane</keyword>
<dbReference type="GO" id="GO:0005737">
    <property type="term" value="C:cytoplasm"/>
    <property type="evidence" value="ECO:0007669"/>
    <property type="project" value="UniProtKB-SubCell"/>
</dbReference>
<dbReference type="GO" id="GO:0005524">
    <property type="term" value="F:ATP binding"/>
    <property type="evidence" value="ECO:0007669"/>
    <property type="project" value="UniProtKB-KW"/>
</dbReference>
<keyword evidence="6" id="KW-0004">4Fe-4S</keyword>
<dbReference type="InterPro" id="IPR003594">
    <property type="entry name" value="HATPase_dom"/>
</dbReference>
<evidence type="ECO:0000256" key="16">
    <source>
        <dbReference type="ARBA" id="ARBA00023014"/>
    </source>
</evidence>
<evidence type="ECO:0000256" key="4">
    <source>
        <dbReference type="ARBA" id="ARBA00012438"/>
    </source>
</evidence>